<name>A0AAV1UXU9_9STRA</name>
<proteinExistence type="predicted"/>
<dbReference type="EMBL" id="CAKLBY020000242">
    <property type="protein sequence ID" value="CAK7939206.1"/>
    <property type="molecule type" value="Genomic_DNA"/>
</dbReference>
<protein>
    <submittedName>
        <fullName evidence="1">Uncharacterized protein</fullName>
    </submittedName>
</protein>
<gene>
    <name evidence="1" type="ORF">PM001_LOCUS24356</name>
</gene>
<comment type="caution">
    <text evidence="1">The sequence shown here is derived from an EMBL/GenBank/DDBJ whole genome shotgun (WGS) entry which is preliminary data.</text>
</comment>
<reference evidence="1" key="1">
    <citation type="submission" date="2024-01" db="EMBL/GenBank/DDBJ databases">
        <authorList>
            <person name="Webb A."/>
        </authorList>
    </citation>
    <scope>NUCLEOTIDE SEQUENCE</scope>
    <source>
        <strain evidence="1">Pm1</strain>
    </source>
</reference>
<dbReference type="AlphaFoldDB" id="A0AAV1UXU9"/>
<organism evidence="1 2">
    <name type="scientific">Peronospora matthiolae</name>
    <dbReference type="NCBI Taxonomy" id="2874970"/>
    <lineage>
        <taxon>Eukaryota</taxon>
        <taxon>Sar</taxon>
        <taxon>Stramenopiles</taxon>
        <taxon>Oomycota</taxon>
        <taxon>Peronosporomycetes</taxon>
        <taxon>Peronosporales</taxon>
        <taxon>Peronosporaceae</taxon>
        <taxon>Peronospora</taxon>
    </lineage>
</organism>
<evidence type="ECO:0000313" key="2">
    <source>
        <dbReference type="Proteomes" id="UP001162060"/>
    </source>
</evidence>
<dbReference type="Proteomes" id="UP001162060">
    <property type="component" value="Unassembled WGS sequence"/>
</dbReference>
<sequence>MPILRPRSTPLCRRSRGGGFAACILRSQSPAVCSDDAVADVYAAGATVAATAVVLLF</sequence>
<accession>A0AAV1UXU9</accession>
<evidence type="ECO:0000313" key="1">
    <source>
        <dbReference type="EMBL" id="CAK7939206.1"/>
    </source>
</evidence>